<evidence type="ECO:0000256" key="1">
    <source>
        <dbReference type="ARBA" id="ARBA00004127"/>
    </source>
</evidence>
<proteinExistence type="evidence at transcript level"/>
<evidence type="ECO:0000256" key="3">
    <source>
        <dbReference type="ARBA" id="ARBA00022692"/>
    </source>
</evidence>
<feature type="transmembrane region" description="Helical" evidence="6">
    <location>
        <begin position="52"/>
        <end position="71"/>
    </location>
</feature>
<organism evidence="8">
    <name type="scientific">Corethrella appendiculata</name>
    <dbReference type="NCBI Taxonomy" id="1370023"/>
    <lineage>
        <taxon>Eukaryota</taxon>
        <taxon>Metazoa</taxon>
        <taxon>Ecdysozoa</taxon>
        <taxon>Arthropoda</taxon>
        <taxon>Hexapoda</taxon>
        <taxon>Insecta</taxon>
        <taxon>Pterygota</taxon>
        <taxon>Neoptera</taxon>
        <taxon>Endopterygota</taxon>
        <taxon>Diptera</taxon>
        <taxon>Nematocera</taxon>
        <taxon>Culicoidea</taxon>
        <taxon>Chaoboridae</taxon>
        <taxon>Corethrella</taxon>
    </lineage>
</organism>
<feature type="domain" description="CWH43-like N-terminal" evidence="7">
    <location>
        <begin position="4"/>
        <end position="228"/>
    </location>
</feature>
<dbReference type="GO" id="GO:0012505">
    <property type="term" value="C:endomembrane system"/>
    <property type="evidence" value="ECO:0007669"/>
    <property type="project" value="UniProtKB-SubCell"/>
</dbReference>
<sequence>MSKLYLFPLSVYLLFQFTFIGTYIAAVIQGHVVPDFPYISDAATYSPESCVFGQFINIGCVLLGITIYIRYRQIDEYSIIHSDVRRCVGRKNIIGLWIGITSCLGISIVANFQETNVRIVHFVGAFLCFGAGTIYFWLQAIISYYLQPYSGSMLKAHIRLMLSVICTIFFIVASVTGVISHIRFKGSDPRKWYPSDGGWYYHVASTISEWIVATAFCFYIITFTEEFKIISLDHPPLQFIEIEEEIEYSQNYSPIITPNSNPNEPIIS</sequence>
<name>U5ESK3_9DIPT</name>
<keyword evidence="3 6" id="KW-0812">Transmembrane</keyword>
<dbReference type="PANTHER" id="PTHR21324">
    <property type="entry name" value="FASTING-INDUCIBLE INTEGRAL MEMBRANE PROTEIN TM6P1-RELATED"/>
    <property type="match status" value="1"/>
</dbReference>
<evidence type="ECO:0000259" key="7">
    <source>
        <dbReference type="Pfam" id="PF10277"/>
    </source>
</evidence>
<reference evidence="8" key="1">
    <citation type="journal article" date="2014" name="Insect Biochem. Mol. Biol.">
        <title>An insight into the sialome of the frog biting fly, Corethrella appendiculata.</title>
        <authorList>
            <person name="Ribeiro J.M.C."/>
            <person name="Chagas A.C."/>
            <person name="Pham V.M."/>
            <person name="Lounibos L.P."/>
            <person name="Calvo E."/>
        </authorList>
    </citation>
    <scope>NUCLEOTIDE SEQUENCE</scope>
    <source>
        <tissue evidence="8">Salivary glands</tissue>
    </source>
</reference>
<evidence type="ECO:0000256" key="5">
    <source>
        <dbReference type="ARBA" id="ARBA00023136"/>
    </source>
</evidence>
<keyword evidence="4 6" id="KW-1133">Transmembrane helix</keyword>
<dbReference type="InterPro" id="IPR019402">
    <property type="entry name" value="CWH43_N"/>
</dbReference>
<dbReference type="AlphaFoldDB" id="U5ESK3"/>
<comment type="similarity">
    <text evidence="2">Belongs to the DRAM/TMEM150 family.</text>
</comment>
<feature type="transmembrane region" description="Helical" evidence="6">
    <location>
        <begin position="119"/>
        <end position="146"/>
    </location>
</feature>
<dbReference type="InterPro" id="IPR050911">
    <property type="entry name" value="DRAM/TMEM150_Autophagy_Mod"/>
</dbReference>
<evidence type="ECO:0000256" key="2">
    <source>
        <dbReference type="ARBA" id="ARBA00006565"/>
    </source>
</evidence>
<feature type="transmembrane region" description="Helical" evidence="6">
    <location>
        <begin position="92"/>
        <end position="113"/>
    </location>
</feature>
<evidence type="ECO:0000256" key="6">
    <source>
        <dbReference type="SAM" id="Phobius"/>
    </source>
</evidence>
<feature type="transmembrane region" description="Helical" evidence="6">
    <location>
        <begin position="12"/>
        <end position="32"/>
    </location>
</feature>
<evidence type="ECO:0000313" key="8">
    <source>
        <dbReference type="EMBL" id="JAB56669.1"/>
    </source>
</evidence>
<evidence type="ECO:0000256" key="4">
    <source>
        <dbReference type="ARBA" id="ARBA00022989"/>
    </source>
</evidence>
<feature type="transmembrane region" description="Helical" evidence="6">
    <location>
        <begin position="158"/>
        <end position="179"/>
    </location>
</feature>
<accession>U5ESK3</accession>
<dbReference type="PANTHER" id="PTHR21324:SF2">
    <property type="entry name" value="EG:22E5.9 PROTEIN"/>
    <property type="match status" value="1"/>
</dbReference>
<protein>
    <submittedName>
        <fullName evidence="8">Putative conserved plasma membrane protein</fullName>
    </submittedName>
</protein>
<keyword evidence="5 6" id="KW-0472">Membrane</keyword>
<dbReference type="Pfam" id="PF10277">
    <property type="entry name" value="Frag1"/>
    <property type="match status" value="1"/>
</dbReference>
<dbReference type="EMBL" id="GANO01003202">
    <property type="protein sequence ID" value="JAB56669.1"/>
    <property type="molecule type" value="mRNA"/>
</dbReference>
<comment type="subcellular location">
    <subcellularLocation>
        <location evidence="1">Endomembrane system</location>
        <topology evidence="1">Multi-pass membrane protein</topology>
    </subcellularLocation>
</comment>
<feature type="transmembrane region" description="Helical" evidence="6">
    <location>
        <begin position="199"/>
        <end position="221"/>
    </location>
</feature>